<dbReference type="Gene3D" id="3.30.70.1290">
    <property type="entry name" value="Transposase IS200-like"/>
    <property type="match status" value="1"/>
</dbReference>
<dbReference type="PANTHER" id="PTHR34322">
    <property type="entry name" value="TRANSPOSASE, Y1_TNP DOMAIN-CONTAINING"/>
    <property type="match status" value="1"/>
</dbReference>
<dbReference type="AlphaFoldDB" id="A0A853L0Z2"/>
<dbReference type="PANTHER" id="PTHR34322:SF2">
    <property type="entry name" value="TRANSPOSASE IS200-LIKE DOMAIN-CONTAINING PROTEIN"/>
    <property type="match status" value="1"/>
</dbReference>
<sequence>MPRTGRLILPDFPHHIVQRGHNRQTVFASPADCHYYLDILQEFSKALDVKVYAFCLMTNHVHLLLDPGTDLERASCLVKTLAGRMTRYRNKLEGRSGTLWEGRFKSSPVQTGTYLLECCRYIELNPVRAGMVTEAGKYDWSSYSLRTDTKPDNWLSPLPGTKLWGTGKRWRERYAEFVKEGISEECYQQIHNAVKRNQLTGNSRFVDEIAQIIGTRVEQRGPGRPPKN</sequence>
<evidence type="ECO:0000259" key="1">
    <source>
        <dbReference type="SMART" id="SM01321"/>
    </source>
</evidence>
<proteinExistence type="predicted"/>
<dbReference type="EMBL" id="JPVZ01000003">
    <property type="protein sequence ID" value="OAZ10336.1"/>
    <property type="molecule type" value="Genomic_DNA"/>
</dbReference>
<feature type="domain" description="Transposase IS200-like" evidence="1">
    <location>
        <begin position="9"/>
        <end position="125"/>
    </location>
</feature>
<protein>
    <submittedName>
        <fullName evidence="2">Transposase</fullName>
    </submittedName>
</protein>
<dbReference type="Proteomes" id="UP000094009">
    <property type="component" value="Unassembled WGS sequence"/>
</dbReference>
<comment type="caution">
    <text evidence="2">The sequence shown here is derived from an EMBL/GenBank/DDBJ whole genome shotgun (WGS) entry which is preliminary data.</text>
</comment>
<dbReference type="GO" id="GO:0004803">
    <property type="term" value="F:transposase activity"/>
    <property type="evidence" value="ECO:0007669"/>
    <property type="project" value="InterPro"/>
</dbReference>
<dbReference type="SMART" id="SM01321">
    <property type="entry name" value="Y1_Tnp"/>
    <property type="match status" value="1"/>
</dbReference>
<dbReference type="InterPro" id="IPR036515">
    <property type="entry name" value="Transposase_17_sf"/>
</dbReference>
<accession>A0A853L0Z2</accession>
<evidence type="ECO:0000313" key="3">
    <source>
        <dbReference type="Proteomes" id="UP000094009"/>
    </source>
</evidence>
<evidence type="ECO:0000313" key="2">
    <source>
        <dbReference type="EMBL" id="OAZ10336.1"/>
    </source>
</evidence>
<gene>
    <name evidence="2" type="ORF">TH4_08845</name>
</gene>
<dbReference type="GO" id="GO:0003677">
    <property type="term" value="F:DNA binding"/>
    <property type="evidence" value="ECO:0007669"/>
    <property type="project" value="InterPro"/>
</dbReference>
<dbReference type="GO" id="GO:0006313">
    <property type="term" value="P:DNA transposition"/>
    <property type="evidence" value="ECO:0007669"/>
    <property type="project" value="InterPro"/>
</dbReference>
<name>A0A853L0Z2_9PROT</name>
<dbReference type="RefSeq" id="WP_064780680.1">
    <property type="nucleotide sequence ID" value="NZ_JPVZ01000003.1"/>
</dbReference>
<reference evidence="2 3" key="1">
    <citation type="submission" date="2014-07" db="EMBL/GenBank/DDBJ databases">
        <title>Draft genome sequence of Thalassospira tepidiphila 1-1B.</title>
        <authorList>
            <person name="Lai Q."/>
            <person name="Shao Z."/>
        </authorList>
    </citation>
    <scope>NUCLEOTIDE SEQUENCE [LARGE SCALE GENOMIC DNA]</scope>
    <source>
        <strain evidence="2 3">MCCC 1A03514</strain>
    </source>
</reference>
<organism evidence="2 3">
    <name type="scientific">Thalassospira tepidiphila MCCC 1A03514</name>
    <dbReference type="NCBI Taxonomy" id="1177930"/>
    <lineage>
        <taxon>Bacteria</taxon>
        <taxon>Pseudomonadati</taxon>
        <taxon>Pseudomonadota</taxon>
        <taxon>Alphaproteobacteria</taxon>
        <taxon>Rhodospirillales</taxon>
        <taxon>Thalassospiraceae</taxon>
        <taxon>Thalassospira</taxon>
    </lineage>
</organism>
<dbReference type="InterPro" id="IPR002686">
    <property type="entry name" value="Transposase_17"/>
</dbReference>
<dbReference type="SUPFAM" id="SSF143422">
    <property type="entry name" value="Transposase IS200-like"/>
    <property type="match status" value="1"/>
</dbReference>
<dbReference type="Pfam" id="PF01797">
    <property type="entry name" value="Y1_Tnp"/>
    <property type="match status" value="1"/>
</dbReference>